<gene>
    <name evidence="1" type="ORF">PAECIP111892_00210</name>
</gene>
<dbReference type="Proteomes" id="UP000838324">
    <property type="component" value="Unassembled WGS sequence"/>
</dbReference>
<keyword evidence="2" id="KW-1185">Reference proteome</keyword>
<dbReference type="PANTHER" id="PTHR37816:SF2">
    <property type="entry name" value="DNA TOPOLOGY MODULATION PROTEIN FLAR-RELATED PROTEIN"/>
    <property type="match status" value="1"/>
</dbReference>
<accession>A0ABM9BME1</accession>
<sequence>MKSRIHIMGASGAGTSTLGHALAGRLPHVHLDSDDYFWEQKFSKQSDIRERLSRIKYDLEHQEPWILSGAVCGWGDGLRSYFDLVIFLWIPPELRLERLRAREFTRYGEQSLPGGSRYEDVQTFLEWASLYDTAGPEVRSRKLHEDWMRELECPVLRLEGNLSVEERVETVLSYLSCERGVRT</sequence>
<protein>
    <recommendedName>
        <fullName evidence="3">Adenylate kinase</fullName>
    </recommendedName>
</protein>
<dbReference type="InterPro" id="IPR027417">
    <property type="entry name" value="P-loop_NTPase"/>
</dbReference>
<name>A0ABM9BME1_9BACL</name>
<proteinExistence type="predicted"/>
<dbReference type="InterPro" id="IPR052922">
    <property type="entry name" value="Cytidylate_Kinase-2"/>
</dbReference>
<dbReference type="Gene3D" id="3.40.50.300">
    <property type="entry name" value="P-loop containing nucleotide triphosphate hydrolases"/>
    <property type="match status" value="1"/>
</dbReference>
<dbReference type="NCBIfam" id="NF004861">
    <property type="entry name" value="PRK06217.1"/>
    <property type="match status" value="1"/>
</dbReference>
<evidence type="ECO:0008006" key="3">
    <source>
        <dbReference type="Google" id="ProtNLM"/>
    </source>
</evidence>
<dbReference type="RefSeq" id="WP_236328697.1">
    <property type="nucleotide sequence ID" value="NZ_CAKMMG010000001.1"/>
</dbReference>
<evidence type="ECO:0000313" key="2">
    <source>
        <dbReference type="Proteomes" id="UP000838324"/>
    </source>
</evidence>
<organism evidence="1 2">
    <name type="scientific">Paenibacillus auburnensis</name>
    <dbReference type="NCBI Taxonomy" id="2905649"/>
    <lineage>
        <taxon>Bacteria</taxon>
        <taxon>Bacillati</taxon>
        <taxon>Bacillota</taxon>
        <taxon>Bacilli</taxon>
        <taxon>Bacillales</taxon>
        <taxon>Paenibacillaceae</taxon>
        <taxon>Paenibacillus</taxon>
    </lineage>
</organism>
<dbReference type="Pfam" id="PF13238">
    <property type="entry name" value="AAA_18"/>
    <property type="match status" value="1"/>
</dbReference>
<evidence type="ECO:0000313" key="1">
    <source>
        <dbReference type="EMBL" id="CAH1190485.1"/>
    </source>
</evidence>
<dbReference type="EMBL" id="CAKMMG010000001">
    <property type="protein sequence ID" value="CAH1190485.1"/>
    <property type="molecule type" value="Genomic_DNA"/>
</dbReference>
<comment type="caution">
    <text evidence="1">The sequence shown here is derived from an EMBL/GenBank/DDBJ whole genome shotgun (WGS) entry which is preliminary data.</text>
</comment>
<dbReference type="PANTHER" id="PTHR37816">
    <property type="entry name" value="YALI0E33011P"/>
    <property type="match status" value="1"/>
</dbReference>
<dbReference type="SUPFAM" id="SSF52540">
    <property type="entry name" value="P-loop containing nucleoside triphosphate hydrolases"/>
    <property type="match status" value="1"/>
</dbReference>
<reference evidence="1" key="1">
    <citation type="submission" date="2022-01" db="EMBL/GenBank/DDBJ databases">
        <authorList>
            <person name="Criscuolo A."/>
        </authorList>
    </citation>
    <scope>NUCLEOTIDE SEQUENCE</scope>
    <source>
        <strain evidence="1">CIP111892</strain>
    </source>
</reference>